<organism evidence="1">
    <name type="scientific">Siphoviridae sp. ctR6G4</name>
    <dbReference type="NCBI Taxonomy" id="2825499"/>
    <lineage>
        <taxon>Viruses</taxon>
        <taxon>Duplodnaviria</taxon>
        <taxon>Heunggongvirae</taxon>
        <taxon>Uroviricota</taxon>
        <taxon>Caudoviricetes</taxon>
    </lineage>
</organism>
<evidence type="ECO:0000313" key="1">
    <source>
        <dbReference type="EMBL" id="DAD99740.1"/>
    </source>
</evidence>
<proteinExistence type="predicted"/>
<dbReference type="EMBL" id="BK015292">
    <property type="protein sequence ID" value="DAD99740.1"/>
    <property type="molecule type" value="Genomic_DNA"/>
</dbReference>
<sequence>MDNLDEWLARVTVAIGIAVAISKESRSWYKVLKEQNKKAKIAPKFTRRRKR</sequence>
<accession>A0A8S5NZ81</accession>
<reference evidence="1" key="1">
    <citation type="journal article" date="2021" name="Proc. Natl. Acad. Sci. U.S.A.">
        <title>A Catalog of Tens of Thousands of Viruses from Human Metagenomes Reveals Hidden Associations with Chronic Diseases.</title>
        <authorList>
            <person name="Tisza M.J."/>
            <person name="Buck C.B."/>
        </authorList>
    </citation>
    <scope>NUCLEOTIDE SEQUENCE</scope>
    <source>
        <strain evidence="1">CtR6G4</strain>
    </source>
</reference>
<name>A0A8S5NZ81_9CAUD</name>
<protein>
    <submittedName>
        <fullName evidence="1">Uncharacterized protein</fullName>
    </submittedName>
</protein>